<evidence type="ECO:0000256" key="6">
    <source>
        <dbReference type="ARBA" id="ARBA00022777"/>
    </source>
</evidence>
<keyword evidence="7" id="KW-0067">ATP-binding</keyword>
<comment type="caution">
    <text evidence="9">The sequence shown here is derived from an EMBL/GenBank/DDBJ whole genome shotgun (WGS) entry which is preliminary data.</text>
</comment>
<dbReference type="GO" id="GO:0005524">
    <property type="term" value="F:ATP binding"/>
    <property type="evidence" value="ECO:0007669"/>
    <property type="project" value="UniProtKB-KW"/>
</dbReference>
<dbReference type="PANTHER" id="PTHR18964">
    <property type="entry name" value="ROK (REPRESSOR, ORF, KINASE) FAMILY"/>
    <property type="match status" value="1"/>
</dbReference>
<comment type="similarity">
    <text evidence="1">Belongs to the ROK (NagC/XylR) family.</text>
</comment>
<evidence type="ECO:0000256" key="7">
    <source>
        <dbReference type="ARBA" id="ARBA00022840"/>
    </source>
</evidence>
<evidence type="ECO:0000313" key="9">
    <source>
        <dbReference type="EMBL" id="MBB5869447.1"/>
    </source>
</evidence>
<accession>A0A841BK21</accession>
<dbReference type="GO" id="GO:0004340">
    <property type="term" value="F:glucokinase activity"/>
    <property type="evidence" value="ECO:0007669"/>
    <property type="project" value="UniProtKB-EC"/>
</dbReference>
<organism evidence="9 10">
    <name type="scientific">Allocatelliglobosispora scoriae</name>
    <dbReference type="NCBI Taxonomy" id="643052"/>
    <lineage>
        <taxon>Bacteria</taxon>
        <taxon>Bacillati</taxon>
        <taxon>Actinomycetota</taxon>
        <taxon>Actinomycetes</taxon>
        <taxon>Micromonosporales</taxon>
        <taxon>Micromonosporaceae</taxon>
        <taxon>Allocatelliglobosispora</taxon>
    </lineage>
</organism>
<dbReference type="InterPro" id="IPR004654">
    <property type="entry name" value="ROK_glcA"/>
</dbReference>
<dbReference type="InterPro" id="IPR000600">
    <property type="entry name" value="ROK"/>
</dbReference>
<dbReference type="Proteomes" id="UP000587527">
    <property type="component" value="Unassembled WGS sequence"/>
</dbReference>
<dbReference type="Pfam" id="PF00480">
    <property type="entry name" value="ROK"/>
    <property type="match status" value="1"/>
</dbReference>
<proteinExistence type="inferred from homology"/>
<dbReference type="InterPro" id="IPR043129">
    <property type="entry name" value="ATPase_NBD"/>
</dbReference>
<keyword evidence="5" id="KW-0547">Nucleotide-binding</keyword>
<sequence>MALTIGVDVGGTKVLGGVVDEGGKVLATTRRATPAEDVAKTLDVIVDVVRELTEQHEVTGVGIGAAGWIDASRSTVLFAPNLAWRDEPLRGKVEAALGGLPVVVENDANVAAWAEFRFGAAEDADDSMVLFTVGTGIGGGIILGGQLVRGAHGIAAELGHVQAVPEGQLCGCGRRGCIEQYASGNALVRFAQTGAKNDPGDAGLLLSLAGGEANAITGPMVTEAAQSGCRVAIDAFHQCGTWLGVAIADMVQILDPQIIVVGGGVIDAGELLLGPTMSSYNEQIAQRGRLPIAEVRPAVLGNTAGIVGAADLARR</sequence>
<dbReference type="InterPro" id="IPR049874">
    <property type="entry name" value="ROK_cs"/>
</dbReference>
<protein>
    <recommendedName>
        <fullName evidence="3">Glucokinase</fullName>
        <ecNumber evidence="2">2.7.1.2</ecNumber>
    </recommendedName>
    <alternativeName>
        <fullName evidence="8">Glucose kinase</fullName>
    </alternativeName>
</protein>
<dbReference type="AlphaFoldDB" id="A0A841BK21"/>
<reference evidence="9 10" key="1">
    <citation type="submission" date="2020-08" db="EMBL/GenBank/DDBJ databases">
        <title>Sequencing the genomes of 1000 actinobacteria strains.</title>
        <authorList>
            <person name="Klenk H.-P."/>
        </authorList>
    </citation>
    <scope>NUCLEOTIDE SEQUENCE [LARGE SCALE GENOMIC DNA]</scope>
    <source>
        <strain evidence="9 10">DSM 45362</strain>
    </source>
</reference>
<dbReference type="Gene3D" id="3.30.420.40">
    <property type="match status" value="2"/>
</dbReference>
<gene>
    <name evidence="9" type="ORF">F4553_002826</name>
</gene>
<dbReference type="SUPFAM" id="SSF53067">
    <property type="entry name" value="Actin-like ATPase domain"/>
    <property type="match status" value="1"/>
</dbReference>
<dbReference type="GO" id="GO:0006096">
    <property type="term" value="P:glycolytic process"/>
    <property type="evidence" value="ECO:0007669"/>
    <property type="project" value="InterPro"/>
</dbReference>
<keyword evidence="6 9" id="KW-0418">Kinase</keyword>
<dbReference type="PANTHER" id="PTHR18964:SF173">
    <property type="entry name" value="GLUCOKINASE"/>
    <property type="match status" value="1"/>
</dbReference>
<evidence type="ECO:0000256" key="5">
    <source>
        <dbReference type="ARBA" id="ARBA00022741"/>
    </source>
</evidence>
<dbReference type="EMBL" id="JACHMN010000002">
    <property type="protein sequence ID" value="MBB5869447.1"/>
    <property type="molecule type" value="Genomic_DNA"/>
</dbReference>
<name>A0A841BK21_9ACTN</name>
<evidence type="ECO:0000256" key="1">
    <source>
        <dbReference type="ARBA" id="ARBA00006479"/>
    </source>
</evidence>
<dbReference type="PROSITE" id="PS01125">
    <property type="entry name" value="ROK"/>
    <property type="match status" value="1"/>
</dbReference>
<dbReference type="RefSeq" id="WP_184836088.1">
    <property type="nucleotide sequence ID" value="NZ_JACHMN010000002.1"/>
</dbReference>
<dbReference type="GO" id="GO:0005737">
    <property type="term" value="C:cytoplasm"/>
    <property type="evidence" value="ECO:0007669"/>
    <property type="project" value="InterPro"/>
</dbReference>
<evidence type="ECO:0000256" key="2">
    <source>
        <dbReference type="ARBA" id="ARBA00012323"/>
    </source>
</evidence>
<evidence type="ECO:0000313" key="10">
    <source>
        <dbReference type="Proteomes" id="UP000587527"/>
    </source>
</evidence>
<evidence type="ECO:0000256" key="4">
    <source>
        <dbReference type="ARBA" id="ARBA00022679"/>
    </source>
</evidence>
<keyword evidence="4 9" id="KW-0808">Transferase</keyword>
<dbReference type="NCBIfam" id="TIGR00744">
    <property type="entry name" value="ROK_glcA_fam"/>
    <property type="match status" value="1"/>
</dbReference>
<dbReference type="EC" id="2.7.1.2" evidence="2"/>
<keyword evidence="10" id="KW-1185">Reference proteome</keyword>
<evidence type="ECO:0000256" key="3">
    <source>
        <dbReference type="ARBA" id="ARBA00014701"/>
    </source>
</evidence>
<evidence type="ECO:0000256" key="8">
    <source>
        <dbReference type="ARBA" id="ARBA00032386"/>
    </source>
</evidence>